<organism evidence="1 2">
    <name type="scientific">Paenibacillus faecis</name>
    <dbReference type="NCBI Taxonomy" id="862114"/>
    <lineage>
        <taxon>Bacteria</taxon>
        <taxon>Bacillati</taxon>
        <taxon>Bacillota</taxon>
        <taxon>Bacilli</taxon>
        <taxon>Bacillales</taxon>
        <taxon>Paenibacillaceae</taxon>
        <taxon>Paenibacillus</taxon>
    </lineage>
</organism>
<dbReference type="OrthoDB" id="9804920at2"/>
<dbReference type="GO" id="GO:0070573">
    <property type="term" value="F:metallodipeptidase activity"/>
    <property type="evidence" value="ECO:0007669"/>
    <property type="project" value="InterPro"/>
</dbReference>
<protein>
    <submittedName>
        <fullName evidence="1">Membrane dipeptidase</fullName>
    </submittedName>
</protein>
<evidence type="ECO:0000313" key="2">
    <source>
        <dbReference type="Proteomes" id="UP000325218"/>
    </source>
</evidence>
<sequence>MKPEIWDFHCDVLSKMQMDESLDFLEDDRLDVNVARMGQGGVKAQCFAIFLSEKAGKPRFESILNQIDIFRQKVVPAGLVPLLSADDLDKVEGSGQLGALLSLEGADGLEANMHYLQLCYERGVRLLGLTWNFGNWAADGILEPRGGGLTPQGVELVKACHRLGIILDVSHLSVKGFWEMAELAEKAGIPFLASHSNAYSVCSHVRNLRDDQIEAILSLEGRIGLTFVPWFVKKAPQVNASDLLPHIDHICSLGGENILMLGSDFDGIDAHIEGLNHAGQLGEFANLLLKHYPEKLVNGWLSGNGRTFLKKWLPQNK</sequence>
<dbReference type="PROSITE" id="PS51365">
    <property type="entry name" value="RENAL_DIPEPTIDASE_2"/>
    <property type="match status" value="1"/>
</dbReference>
<dbReference type="PROSITE" id="PS00869">
    <property type="entry name" value="RENAL_DIPEPTIDASE_1"/>
    <property type="match status" value="1"/>
</dbReference>
<dbReference type="Pfam" id="PF01244">
    <property type="entry name" value="Peptidase_M19"/>
    <property type="match status" value="1"/>
</dbReference>
<dbReference type="EMBL" id="VSDO01000001">
    <property type="protein sequence ID" value="TYA14276.1"/>
    <property type="molecule type" value="Genomic_DNA"/>
</dbReference>
<dbReference type="InterPro" id="IPR032466">
    <property type="entry name" value="Metal_Hydrolase"/>
</dbReference>
<gene>
    <name evidence="1" type="ORF">FRY98_00900</name>
</gene>
<dbReference type="RefSeq" id="WP_148449765.1">
    <property type="nucleotide sequence ID" value="NZ_VSDO01000001.1"/>
</dbReference>
<dbReference type="GO" id="GO:0006508">
    <property type="term" value="P:proteolysis"/>
    <property type="evidence" value="ECO:0007669"/>
    <property type="project" value="InterPro"/>
</dbReference>
<reference evidence="1 2" key="1">
    <citation type="submission" date="2019-08" db="EMBL/GenBank/DDBJ databases">
        <title>Genome sequencing of Paenibacillus faecis DSM 23593(T).</title>
        <authorList>
            <person name="Kook J.-K."/>
            <person name="Park S.-N."/>
            <person name="Lim Y.K."/>
        </authorList>
    </citation>
    <scope>NUCLEOTIDE SEQUENCE [LARGE SCALE GENOMIC DNA]</scope>
    <source>
        <strain evidence="1 2">DSM 23593</strain>
    </source>
</reference>
<dbReference type="PANTHER" id="PTHR10443">
    <property type="entry name" value="MICROSOMAL DIPEPTIDASE"/>
    <property type="match status" value="1"/>
</dbReference>
<accession>A0A5D0CWF7</accession>
<dbReference type="Proteomes" id="UP000325218">
    <property type="component" value="Unassembled WGS sequence"/>
</dbReference>
<dbReference type="InterPro" id="IPR008257">
    <property type="entry name" value="Pept_M19"/>
</dbReference>
<dbReference type="AlphaFoldDB" id="A0A5D0CWF7"/>
<proteinExistence type="predicted"/>
<comment type="caution">
    <text evidence="1">The sequence shown here is derived from an EMBL/GenBank/DDBJ whole genome shotgun (WGS) entry which is preliminary data.</text>
</comment>
<keyword evidence="2" id="KW-1185">Reference proteome</keyword>
<dbReference type="InterPro" id="IPR000180">
    <property type="entry name" value="Dipep_AS"/>
</dbReference>
<dbReference type="PANTHER" id="PTHR10443:SF12">
    <property type="entry name" value="DIPEPTIDASE"/>
    <property type="match status" value="1"/>
</dbReference>
<dbReference type="SUPFAM" id="SSF51556">
    <property type="entry name" value="Metallo-dependent hydrolases"/>
    <property type="match status" value="1"/>
</dbReference>
<evidence type="ECO:0000313" key="1">
    <source>
        <dbReference type="EMBL" id="TYA14276.1"/>
    </source>
</evidence>
<name>A0A5D0CWF7_9BACL</name>
<dbReference type="Gene3D" id="3.20.20.140">
    <property type="entry name" value="Metal-dependent hydrolases"/>
    <property type="match status" value="1"/>
</dbReference>